<proteinExistence type="predicted"/>
<name>A0ABN7WTT7_GIGMA</name>
<dbReference type="Proteomes" id="UP000789901">
    <property type="component" value="Unassembled WGS sequence"/>
</dbReference>
<accession>A0ABN7WTT7</accession>
<evidence type="ECO:0000313" key="2">
    <source>
        <dbReference type="Proteomes" id="UP000789901"/>
    </source>
</evidence>
<evidence type="ECO:0000313" key="1">
    <source>
        <dbReference type="EMBL" id="CAG8840679.1"/>
    </source>
</evidence>
<keyword evidence="2" id="KW-1185">Reference proteome</keyword>
<sequence>NLPEIDINSTLHTWHQDISELYIATQISQIVQASSFSIMINESTHVVHINNLFKYNSETVSNAIIKSIQKEGLDVMKCKLWTTDNTAYMSLNKNGAVALFNKKTGANTFQVATSSIVVTQDPIPRIMQDGKLVQLPNNNIEMFFADELLEAIDVLS</sequence>
<comment type="caution">
    <text evidence="1">The sequence shown here is derived from an EMBL/GenBank/DDBJ whole genome shotgun (WGS) entry which is preliminary data.</text>
</comment>
<protein>
    <submittedName>
        <fullName evidence="1">27045_t:CDS:1</fullName>
    </submittedName>
</protein>
<organism evidence="1 2">
    <name type="scientific">Gigaspora margarita</name>
    <dbReference type="NCBI Taxonomy" id="4874"/>
    <lineage>
        <taxon>Eukaryota</taxon>
        <taxon>Fungi</taxon>
        <taxon>Fungi incertae sedis</taxon>
        <taxon>Mucoromycota</taxon>
        <taxon>Glomeromycotina</taxon>
        <taxon>Glomeromycetes</taxon>
        <taxon>Diversisporales</taxon>
        <taxon>Gigasporaceae</taxon>
        <taxon>Gigaspora</taxon>
    </lineage>
</organism>
<feature type="non-terminal residue" evidence="1">
    <location>
        <position position="1"/>
    </location>
</feature>
<dbReference type="EMBL" id="CAJVQB010063404">
    <property type="protein sequence ID" value="CAG8840679.1"/>
    <property type="molecule type" value="Genomic_DNA"/>
</dbReference>
<reference evidence="1 2" key="1">
    <citation type="submission" date="2021-06" db="EMBL/GenBank/DDBJ databases">
        <authorList>
            <person name="Kallberg Y."/>
            <person name="Tangrot J."/>
            <person name="Rosling A."/>
        </authorList>
    </citation>
    <scope>NUCLEOTIDE SEQUENCE [LARGE SCALE GENOMIC DNA]</scope>
    <source>
        <strain evidence="1 2">120-4 pot B 10/14</strain>
    </source>
</reference>
<feature type="non-terminal residue" evidence="1">
    <location>
        <position position="156"/>
    </location>
</feature>
<gene>
    <name evidence="1" type="ORF">GMARGA_LOCUS35021</name>
</gene>